<dbReference type="PANTHER" id="PTHR39188">
    <property type="entry name" value="MEMBRANE-ASSOCIATED ZINC METALLOPROTEASE M50B"/>
    <property type="match status" value="1"/>
</dbReference>
<evidence type="ECO:0000256" key="16">
    <source>
        <dbReference type="PIRSR" id="PIRSR006404-2"/>
    </source>
</evidence>
<dbReference type="InterPro" id="IPR046342">
    <property type="entry name" value="CBS_dom_sf"/>
</dbReference>
<comment type="subcellular location">
    <subcellularLocation>
        <location evidence="1">Cell membrane</location>
        <topology evidence="1">Multi-pass membrane protein</topology>
    </subcellularLocation>
</comment>
<evidence type="ECO:0000256" key="10">
    <source>
        <dbReference type="ARBA" id="ARBA00022989"/>
    </source>
</evidence>
<comment type="similarity">
    <text evidence="2 14">Belongs to the peptidase M50B family.</text>
</comment>
<dbReference type="InterPro" id="IPR008915">
    <property type="entry name" value="Peptidase_M50"/>
</dbReference>
<dbReference type="Proteomes" id="UP000657574">
    <property type="component" value="Unassembled WGS sequence"/>
</dbReference>
<evidence type="ECO:0000256" key="14">
    <source>
        <dbReference type="PIRNR" id="PIRNR006404"/>
    </source>
</evidence>
<keyword evidence="7" id="KW-0677">Repeat</keyword>
<keyword evidence="6 14" id="KW-0479">Metal-binding</keyword>
<evidence type="ECO:0000256" key="11">
    <source>
        <dbReference type="ARBA" id="ARBA00023049"/>
    </source>
</evidence>
<feature type="active site" evidence="15">
    <location>
        <position position="68"/>
    </location>
</feature>
<evidence type="ECO:0000256" key="12">
    <source>
        <dbReference type="ARBA" id="ARBA00023122"/>
    </source>
</evidence>
<keyword evidence="11 14" id="KW-0482">Metalloprotease</keyword>
<proteinExistence type="inferred from homology"/>
<dbReference type="EMBL" id="BMQA01000001">
    <property type="protein sequence ID" value="GGI94507.1"/>
    <property type="molecule type" value="Genomic_DNA"/>
</dbReference>
<dbReference type="PIRSF" id="PIRSF006404">
    <property type="entry name" value="UCP006404_Pept_M50_CBS"/>
    <property type="match status" value="1"/>
</dbReference>
<dbReference type="CDD" id="cd06164">
    <property type="entry name" value="S2P-M50_SpoIVFB_CBS"/>
    <property type="match status" value="1"/>
</dbReference>
<reference evidence="19" key="1">
    <citation type="journal article" date="2014" name="Int. J. Syst. Evol. Microbiol.">
        <title>Complete genome sequence of Corynebacterium casei LMG S-19264T (=DSM 44701T), isolated from a smear-ripened cheese.</title>
        <authorList>
            <consortium name="US DOE Joint Genome Institute (JGI-PGF)"/>
            <person name="Walter F."/>
            <person name="Albersmeier A."/>
            <person name="Kalinowski J."/>
            <person name="Ruckert C."/>
        </authorList>
    </citation>
    <scope>NUCLEOTIDE SEQUENCE</scope>
    <source>
        <strain evidence="19">JCM 3086</strain>
    </source>
</reference>
<keyword evidence="13 14" id="KW-0472">Membrane</keyword>
<keyword evidence="8 14" id="KW-0378">Hydrolase</keyword>
<dbReference type="AlphaFoldDB" id="A0A917JZG8"/>
<organism evidence="19 20">
    <name type="scientific">Streptomyces brasiliensis</name>
    <dbReference type="NCBI Taxonomy" id="1954"/>
    <lineage>
        <taxon>Bacteria</taxon>
        <taxon>Bacillati</taxon>
        <taxon>Actinomycetota</taxon>
        <taxon>Actinomycetes</taxon>
        <taxon>Kitasatosporales</taxon>
        <taxon>Streptomycetaceae</taxon>
        <taxon>Streptomyces</taxon>
    </lineage>
</organism>
<comment type="cofactor">
    <cofactor evidence="14 16">
        <name>Zn(2+)</name>
        <dbReference type="ChEBI" id="CHEBI:29105"/>
    </cofactor>
    <text evidence="14 16">Binds 1 zinc ion per subunit.</text>
</comment>
<protein>
    <recommendedName>
        <fullName evidence="14">Zinc metalloprotease</fullName>
    </recommendedName>
</protein>
<keyword evidence="3" id="KW-1003">Cell membrane</keyword>
<evidence type="ECO:0000256" key="8">
    <source>
        <dbReference type="ARBA" id="ARBA00022801"/>
    </source>
</evidence>
<dbReference type="InterPro" id="IPR016483">
    <property type="entry name" value="UCP006404_Pept_M50_CBS"/>
</dbReference>
<feature type="domain" description="CBS" evidence="18">
    <location>
        <begin position="317"/>
        <end position="375"/>
    </location>
</feature>
<feature type="transmembrane region" description="Helical" evidence="14">
    <location>
        <begin position="107"/>
        <end position="131"/>
    </location>
</feature>
<accession>A0A917JZG8</accession>
<name>A0A917JZG8_9ACTN</name>
<feature type="transmembrane region" description="Helical" evidence="14">
    <location>
        <begin position="143"/>
        <end position="163"/>
    </location>
</feature>
<keyword evidence="10 14" id="KW-1133">Transmembrane helix</keyword>
<evidence type="ECO:0000256" key="9">
    <source>
        <dbReference type="ARBA" id="ARBA00022833"/>
    </source>
</evidence>
<evidence type="ECO:0000256" key="7">
    <source>
        <dbReference type="ARBA" id="ARBA00022737"/>
    </source>
</evidence>
<evidence type="ECO:0000313" key="20">
    <source>
        <dbReference type="Proteomes" id="UP000657574"/>
    </source>
</evidence>
<evidence type="ECO:0000256" key="15">
    <source>
        <dbReference type="PIRSR" id="PIRSR006404-1"/>
    </source>
</evidence>
<evidence type="ECO:0000313" key="19">
    <source>
        <dbReference type="EMBL" id="GGI94507.1"/>
    </source>
</evidence>
<dbReference type="RefSeq" id="WP_189308941.1">
    <property type="nucleotide sequence ID" value="NZ_BMQA01000001.1"/>
</dbReference>
<reference evidence="19" key="2">
    <citation type="submission" date="2020-09" db="EMBL/GenBank/DDBJ databases">
        <authorList>
            <person name="Sun Q."/>
            <person name="Ohkuma M."/>
        </authorList>
    </citation>
    <scope>NUCLEOTIDE SEQUENCE</scope>
    <source>
        <strain evidence="19">JCM 3086</strain>
    </source>
</reference>
<dbReference type="InterPro" id="IPR000644">
    <property type="entry name" value="CBS_dom"/>
</dbReference>
<evidence type="ECO:0000256" key="1">
    <source>
        <dbReference type="ARBA" id="ARBA00004651"/>
    </source>
</evidence>
<evidence type="ECO:0000256" key="4">
    <source>
        <dbReference type="ARBA" id="ARBA00022670"/>
    </source>
</evidence>
<dbReference type="GO" id="GO:0046872">
    <property type="term" value="F:metal ion binding"/>
    <property type="evidence" value="ECO:0007669"/>
    <property type="project" value="UniProtKB-UniRule"/>
</dbReference>
<dbReference type="SMART" id="SM00116">
    <property type="entry name" value="CBS"/>
    <property type="match status" value="2"/>
</dbReference>
<evidence type="ECO:0000256" key="6">
    <source>
        <dbReference type="ARBA" id="ARBA00022723"/>
    </source>
</evidence>
<keyword evidence="12 17" id="KW-0129">CBS domain</keyword>
<comment type="caution">
    <text evidence="14">Lacks conserved residue(s) required for the propagation of feature annotation.</text>
</comment>
<keyword evidence="20" id="KW-1185">Reference proteome</keyword>
<sequence>MKETLSLGRIAGVRVGLHWSVLVIVVLVTLALARGRFPEAHPGHSPTVYWALALLTAVAFLASLLAHELAHAVVARRNGVEVEGITLWMLGGAARLRGEAPTPGTELRIAGVGPLMSVVVGGLMAGLAVWLDALHVSGLWVEAVAWLAAINIVLAVFNALPAAPLDGGRLLRAFLWHRSGDRLRATQGASAAGKALGWFMVVTGFGAVLFAGNLSGLWSALIGWFLIAAATAEARQAEVQGVLKGVPVSRVMTPAPVTVPSWTTVSEFLGEGPFGPYRHSAFPVVLPDGAVAGLITMGIVNRTPQQGRSRTTVGDVMRPLTDVVTVAPGDPVVDLLPRLQESDVHRALVLDEDRLVGIVSLADITRALSWPTVSSR</sequence>
<feature type="binding site" evidence="16">
    <location>
        <position position="67"/>
    </location>
    <ligand>
        <name>Zn(2+)</name>
        <dbReference type="ChEBI" id="CHEBI:29105"/>
        <note>catalytic</note>
    </ligand>
</feature>
<evidence type="ECO:0000256" key="17">
    <source>
        <dbReference type="PROSITE-ProRule" id="PRU00703"/>
    </source>
</evidence>
<dbReference type="GO" id="GO:0006508">
    <property type="term" value="P:proteolysis"/>
    <property type="evidence" value="ECO:0007669"/>
    <property type="project" value="UniProtKB-KW"/>
</dbReference>
<feature type="transmembrane region" description="Helical" evidence="14">
    <location>
        <begin position="12"/>
        <end position="33"/>
    </location>
</feature>
<feature type="transmembrane region" description="Helical" evidence="14">
    <location>
        <begin position="48"/>
        <end position="67"/>
    </location>
</feature>
<keyword evidence="4 14" id="KW-0645">Protease</keyword>
<evidence type="ECO:0000256" key="3">
    <source>
        <dbReference type="ARBA" id="ARBA00022475"/>
    </source>
</evidence>
<evidence type="ECO:0000259" key="18">
    <source>
        <dbReference type="PROSITE" id="PS51371"/>
    </source>
</evidence>
<evidence type="ECO:0000256" key="5">
    <source>
        <dbReference type="ARBA" id="ARBA00022692"/>
    </source>
</evidence>
<evidence type="ECO:0000256" key="13">
    <source>
        <dbReference type="ARBA" id="ARBA00023136"/>
    </source>
</evidence>
<dbReference type="Gene3D" id="3.10.580.10">
    <property type="entry name" value="CBS-domain"/>
    <property type="match status" value="1"/>
</dbReference>
<keyword evidence="9 14" id="KW-0862">Zinc</keyword>
<gene>
    <name evidence="19" type="ORF">GCM10010121_001100</name>
</gene>
<keyword evidence="5 14" id="KW-0812">Transmembrane</keyword>
<dbReference type="Pfam" id="PF02163">
    <property type="entry name" value="Peptidase_M50"/>
    <property type="match status" value="2"/>
</dbReference>
<dbReference type="SUPFAM" id="SSF54631">
    <property type="entry name" value="CBS-domain pair"/>
    <property type="match status" value="1"/>
</dbReference>
<feature type="binding site" evidence="16">
    <location>
        <position position="166"/>
    </location>
    <ligand>
        <name>Zn(2+)</name>
        <dbReference type="ChEBI" id="CHEBI:29105"/>
        <note>catalytic</note>
    </ligand>
</feature>
<dbReference type="GO" id="GO:0008237">
    <property type="term" value="F:metallopeptidase activity"/>
    <property type="evidence" value="ECO:0007669"/>
    <property type="project" value="UniProtKB-UniRule"/>
</dbReference>
<dbReference type="PANTHER" id="PTHR39188:SF3">
    <property type="entry name" value="STAGE IV SPORULATION PROTEIN FB"/>
    <property type="match status" value="1"/>
</dbReference>
<feature type="binding site" evidence="16">
    <location>
        <position position="71"/>
    </location>
    <ligand>
        <name>Zn(2+)</name>
        <dbReference type="ChEBI" id="CHEBI:29105"/>
        <note>catalytic</note>
    </ligand>
</feature>
<dbReference type="PROSITE" id="PS51371">
    <property type="entry name" value="CBS"/>
    <property type="match status" value="1"/>
</dbReference>
<comment type="caution">
    <text evidence="19">The sequence shown here is derived from an EMBL/GenBank/DDBJ whole genome shotgun (WGS) entry which is preliminary data.</text>
</comment>
<evidence type="ECO:0000256" key="2">
    <source>
        <dbReference type="ARBA" id="ARBA00007931"/>
    </source>
</evidence>
<dbReference type="GO" id="GO:0005886">
    <property type="term" value="C:plasma membrane"/>
    <property type="evidence" value="ECO:0007669"/>
    <property type="project" value="UniProtKB-SubCell"/>
</dbReference>
<dbReference type="Pfam" id="PF00571">
    <property type="entry name" value="CBS"/>
    <property type="match status" value="1"/>
</dbReference>